<sequence length="140" mass="16470">MEVKATTPVLIFVLFTVVTIARDTECYTWPRRNTYMTRWDKVNLDEILQNKRLLHHYFRCLMGKGPCPPDGQELKRVLPEALETACAKCSKSQKEGAIYVIKYLREYMPKKLEILANKYDPDGKYRRRYYHSASVDNNTT</sequence>
<dbReference type="InterPro" id="IPR036682">
    <property type="entry name" value="OS_D_A10/PebIII_sf"/>
</dbReference>
<dbReference type="Pfam" id="PF03392">
    <property type="entry name" value="OS-D"/>
    <property type="match status" value="1"/>
</dbReference>
<keyword evidence="1" id="KW-0732">Signal</keyword>
<feature type="signal peptide" evidence="1">
    <location>
        <begin position="1"/>
        <end position="21"/>
    </location>
</feature>
<evidence type="ECO:0000313" key="2">
    <source>
        <dbReference type="EMBL" id="JAG78367.1"/>
    </source>
</evidence>
<dbReference type="Proteomes" id="UP000694866">
    <property type="component" value="Unplaced"/>
</dbReference>
<proteinExistence type="predicted"/>
<dbReference type="OrthoDB" id="6344725at2759"/>
<reference evidence="2" key="1">
    <citation type="submission" date="2015-01" db="EMBL/GenBank/DDBJ databases">
        <title>Transcriptome Assembly of Fopius arisanus.</title>
        <authorList>
            <person name="Geib S."/>
        </authorList>
    </citation>
    <scope>NUCLEOTIDE SEQUENCE</scope>
</reference>
<name>A0A0C9RK67_9HYME</name>
<reference evidence="4" key="2">
    <citation type="submission" date="2025-04" db="UniProtKB">
        <authorList>
            <consortium name="RefSeq"/>
        </authorList>
    </citation>
    <scope>IDENTIFICATION</scope>
    <source>
        <strain evidence="4">USDA-PBARC FA_bdor</strain>
        <tissue evidence="4">Whole organism</tissue>
    </source>
</reference>
<evidence type="ECO:0000256" key="1">
    <source>
        <dbReference type="SAM" id="SignalP"/>
    </source>
</evidence>
<dbReference type="InterPro" id="IPR005055">
    <property type="entry name" value="A10/PebIII"/>
</dbReference>
<gene>
    <name evidence="2" type="primary">PebIII_8</name>
    <name evidence="4" type="synonym">LOC105262662</name>
    <name evidence="2" type="ORF">g.14578</name>
</gene>
<dbReference type="RefSeq" id="XP_011296662.1">
    <property type="nucleotide sequence ID" value="XM_011298360.1"/>
</dbReference>
<evidence type="ECO:0000313" key="4">
    <source>
        <dbReference type="RefSeq" id="XP_011296662.1"/>
    </source>
</evidence>
<accession>A0A9R1ST52</accession>
<dbReference type="PANTHER" id="PTHR11257">
    <property type="entry name" value="CHEMOSENSORY PROTEIN-RELATED"/>
    <property type="match status" value="1"/>
</dbReference>
<dbReference type="PANTHER" id="PTHR11257:SF12">
    <property type="entry name" value="EJACULATORY BULB-SPECIFIC PROTEIN 3-RELATED"/>
    <property type="match status" value="1"/>
</dbReference>
<feature type="chain" id="PRO_5044541743" evidence="1">
    <location>
        <begin position="22"/>
        <end position="140"/>
    </location>
</feature>
<accession>A0A0C9RK67</accession>
<protein>
    <submittedName>
        <fullName evidence="4">Ejaculatory bulb-specific protein 3</fullName>
    </submittedName>
    <submittedName>
        <fullName evidence="2">PebIII_8 protein</fullName>
    </submittedName>
</protein>
<dbReference type="SUPFAM" id="SSF100910">
    <property type="entry name" value="Chemosensory protein Csp2"/>
    <property type="match status" value="1"/>
</dbReference>
<dbReference type="Gene3D" id="1.10.2080.10">
    <property type="entry name" value="Insect odorant-binding protein A10/Ejaculatory bulb-specific protein 3"/>
    <property type="match status" value="1"/>
</dbReference>
<dbReference type="AlphaFoldDB" id="A0A0C9RK67"/>
<evidence type="ECO:0000313" key="3">
    <source>
        <dbReference type="Proteomes" id="UP000694866"/>
    </source>
</evidence>
<organism evidence="2">
    <name type="scientific">Fopius arisanus</name>
    <dbReference type="NCBI Taxonomy" id="64838"/>
    <lineage>
        <taxon>Eukaryota</taxon>
        <taxon>Metazoa</taxon>
        <taxon>Ecdysozoa</taxon>
        <taxon>Arthropoda</taxon>
        <taxon>Hexapoda</taxon>
        <taxon>Insecta</taxon>
        <taxon>Pterygota</taxon>
        <taxon>Neoptera</taxon>
        <taxon>Endopterygota</taxon>
        <taxon>Hymenoptera</taxon>
        <taxon>Apocrita</taxon>
        <taxon>Ichneumonoidea</taxon>
        <taxon>Braconidae</taxon>
        <taxon>Opiinae</taxon>
        <taxon>Fopius</taxon>
    </lineage>
</organism>
<keyword evidence="3" id="KW-1185">Reference proteome</keyword>
<dbReference type="EMBL" id="GBYB01008600">
    <property type="protein sequence ID" value="JAG78367.1"/>
    <property type="molecule type" value="Transcribed_RNA"/>
</dbReference>
<dbReference type="KEGG" id="fas:105262662"/>
<dbReference type="GeneID" id="105262662"/>